<protein>
    <submittedName>
        <fullName evidence="1">Uncharacterized protein</fullName>
    </submittedName>
</protein>
<evidence type="ECO:0000313" key="1">
    <source>
        <dbReference type="EMBL" id="PIR91293.1"/>
    </source>
</evidence>
<accession>A0A2H0UWV9</accession>
<dbReference type="AlphaFoldDB" id="A0A2H0UWV9"/>
<organism evidence="1 2">
    <name type="scientific">bacterium (Candidatus Gribaldobacteria) CG10_big_fil_rev_8_21_14_0_10_37_46</name>
    <dbReference type="NCBI Taxonomy" id="2014276"/>
    <lineage>
        <taxon>Bacteria</taxon>
        <taxon>Candidatus Gribaldobacteria</taxon>
    </lineage>
</organism>
<dbReference type="EMBL" id="PFAU01000017">
    <property type="protein sequence ID" value="PIR91293.1"/>
    <property type="molecule type" value="Genomic_DNA"/>
</dbReference>
<name>A0A2H0UWV9_9BACT</name>
<proteinExistence type="predicted"/>
<sequence>MKTLRGHRPRTHLTYSEREAWLVLEKGENCPFCSKKIEIEKSSHHHFDFKGQKEEGGRRHPSQLELIHRLHPECHHRIHLIAGLIFKILEISPQMKIEILVGKVAKTLGEEPEKVYWVIEKEMVKAKLVEIKEGELRILPEGFKRKEAIKSY</sequence>
<dbReference type="Proteomes" id="UP000230882">
    <property type="component" value="Unassembled WGS sequence"/>
</dbReference>
<gene>
    <name evidence="1" type="ORF">COU02_00690</name>
</gene>
<dbReference type="CDD" id="cd00085">
    <property type="entry name" value="HNHc"/>
    <property type="match status" value="1"/>
</dbReference>
<evidence type="ECO:0000313" key="2">
    <source>
        <dbReference type="Proteomes" id="UP000230882"/>
    </source>
</evidence>
<reference evidence="2" key="1">
    <citation type="submission" date="2017-09" db="EMBL/GenBank/DDBJ databases">
        <title>Depth-based differentiation of microbial function through sediment-hosted aquifers and enrichment of novel symbionts in the deep terrestrial subsurface.</title>
        <authorList>
            <person name="Probst A.J."/>
            <person name="Ladd B."/>
            <person name="Jarett J.K."/>
            <person name="Geller-Mcgrath D.E."/>
            <person name="Sieber C.M.K."/>
            <person name="Emerson J.B."/>
            <person name="Anantharaman K."/>
            <person name="Thomas B.C."/>
            <person name="Malmstrom R."/>
            <person name="Stieglmeier M."/>
            <person name="Klingl A."/>
            <person name="Woyke T."/>
            <person name="Ryan C.M."/>
            <person name="Banfield J.F."/>
        </authorList>
    </citation>
    <scope>NUCLEOTIDE SEQUENCE [LARGE SCALE GENOMIC DNA]</scope>
</reference>
<comment type="caution">
    <text evidence="1">The sequence shown here is derived from an EMBL/GenBank/DDBJ whole genome shotgun (WGS) entry which is preliminary data.</text>
</comment>
<dbReference type="InterPro" id="IPR003615">
    <property type="entry name" value="HNH_nuc"/>
</dbReference>